<dbReference type="CDD" id="cd00093">
    <property type="entry name" value="HTH_XRE"/>
    <property type="match status" value="1"/>
</dbReference>
<dbReference type="HOGENOM" id="CLU_066192_46_7_9"/>
<organism evidence="2 3">
    <name type="scientific">Amedibacillus dolichus DSM 3991</name>
    <dbReference type="NCBI Taxonomy" id="428127"/>
    <lineage>
        <taxon>Bacteria</taxon>
        <taxon>Bacillati</taxon>
        <taxon>Bacillota</taxon>
        <taxon>Erysipelotrichia</taxon>
        <taxon>Erysipelotrichales</taxon>
        <taxon>Erysipelotrichaceae</taxon>
        <taxon>Amedibacillus</taxon>
    </lineage>
</organism>
<evidence type="ECO:0000259" key="1">
    <source>
        <dbReference type="PROSITE" id="PS50943"/>
    </source>
</evidence>
<reference evidence="2 3" key="1">
    <citation type="submission" date="2007-09" db="EMBL/GenBank/DDBJ databases">
        <title>Draft genome sequence of Eubacterium dolichum (DSM 3991).</title>
        <authorList>
            <person name="Sudarsanam P."/>
            <person name="Ley R."/>
            <person name="Guruge J."/>
            <person name="Turnbaugh P.J."/>
            <person name="Mahowald M."/>
            <person name="Liep D."/>
            <person name="Gordon J."/>
        </authorList>
    </citation>
    <scope>NUCLEOTIDE SEQUENCE [LARGE SCALE GENOMIC DNA]</scope>
    <source>
        <strain evidence="2 3">DSM 3991</strain>
    </source>
</reference>
<accession>A8RCT9</accession>
<sequence>MCQIYGTKRKDGENMDRYTPEQARKLRNISQVKMAALIGMSENTYINKEKGETKFYIDEACKFCEVVEMPLERIIFFKHDVP</sequence>
<dbReference type="Gene3D" id="1.10.260.40">
    <property type="entry name" value="lambda repressor-like DNA-binding domains"/>
    <property type="match status" value="1"/>
</dbReference>
<dbReference type="EMBL" id="ABAW02000021">
    <property type="protein sequence ID" value="EDP10901.1"/>
    <property type="molecule type" value="Genomic_DNA"/>
</dbReference>
<dbReference type="GO" id="GO:0003677">
    <property type="term" value="F:DNA binding"/>
    <property type="evidence" value="ECO:0007669"/>
    <property type="project" value="InterPro"/>
</dbReference>
<proteinExistence type="predicted"/>
<dbReference type="STRING" id="428127.EUBDOL_01500"/>
<name>A8RCT9_9FIRM</name>
<evidence type="ECO:0000313" key="2">
    <source>
        <dbReference type="EMBL" id="EDP10901.1"/>
    </source>
</evidence>
<feature type="domain" description="HTH cro/C1-type" evidence="1">
    <location>
        <begin position="22"/>
        <end position="74"/>
    </location>
</feature>
<dbReference type="Proteomes" id="UP000004090">
    <property type="component" value="Unassembled WGS sequence"/>
</dbReference>
<dbReference type="InterPro" id="IPR010982">
    <property type="entry name" value="Lambda_DNA-bd_dom_sf"/>
</dbReference>
<dbReference type="InterPro" id="IPR001387">
    <property type="entry name" value="Cro/C1-type_HTH"/>
</dbReference>
<evidence type="ECO:0000313" key="3">
    <source>
        <dbReference type="Proteomes" id="UP000004090"/>
    </source>
</evidence>
<protein>
    <recommendedName>
        <fullName evidence="1">HTH cro/C1-type domain-containing protein</fullName>
    </recommendedName>
</protein>
<dbReference type="AlphaFoldDB" id="A8RCT9"/>
<dbReference type="SUPFAM" id="SSF47413">
    <property type="entry name" value="lambda repressor-like DNA-binding domains"/>
    <property type="match status" value="1"/>
</dbReference>
<dbReference type="PROSITE" id="PS50943">
    <property type="entry name" value="HTH_CROC1"/>
    <property type="match status" value="1"/>
</dbReference>
<reference evidence="2 3" key="2">
    <citation type="submission" date="2007-09" db="EMBL/GenBank/DDBJ databases">
        <authorList>
            <person name="Fulton L."/>
            <person name="Clifton S."/>
            <person name="Fulton B."/>
            <person name="Xu J."/>
            <person name="Minx P."/>
            <person name="Pepin K.H."/>
            <person name="Johnson M."/>
            <person name="Thiruvilangam P."/>
            <person name="Bhonagiri V."/>
            <person name="Nash W.E."/>
            <person name="Mardis E.R."/>
            <person name="Wilson R.K."/>
        </authorList>
    </citation>
    <scope>NUCLEOTIDE SEQUENCE [LARGE SCALE GENOMIC DNA]</scope>
    <source>
        <strain evidence="2 3">DSM 3991</strain>
    </source>
</reference>
<gene>
    <name evidence="2" type="ORF">EUBDOL_01500</name>
</gene>
<comment type="caution">
    <text evidence="2">The sequence shown here is derived from an EMBL/GenBank/DDBJ whole genome shotgun (WGS) entry which is preliminary data.</text>
</comment>
<dbReference type="Pfam" id="PF01381">
    <property type="entry name" value="HTH_3"/>
    <property type="match status" value="1"/>
</dbReference>